<evidence type="ECO:0000313" key="2">
    <source>
        <dbReference type="Proteomes" id="UP000016368"/>
    </source>
</evidence>
<keyword evidence="2" id="KW-1185">Reference proteome</keyword>
<comment type="caution">
    <text evidence="1">The sequence shown here is derived from an EMBL/GenBank/DDBJ whole genome shotgun (WGS) entry which is preliminary data.</text>
</comment>
<accession>F3KUP2</accession>
<organism evidence="1 2">
    <name type="scientific">Hylemonella gracilis ATCC 19624</name>
    <dbReference type="NCBI Taxonomy" id="887062"/>
    <lineage>
        <taxon>Bacteria</taxon>
        <taxon>Pseudomonadati</taxon>
        <taxon>Pseudomonadota</taxon>
        <taxon>Betaproteobacteria</taxon>
        <taxon>Burkholderiales</taxon>
        <taxon>Comamonadaceae</taxon>
        <taxon>Hylemonella</taxon>
    </lineage>
</organism>
<dbReference type="STRING" id="887062.HGR_10882"/>
<gene>
    <name evidence="1" type="ORF">HGR_10882</name>
</gene>
<reference evidence="1 2" key="1">
    <citation type="journal article" date="2011" name="EMBO J.">
        <title>Structural diversity of bacterial flagellar motors.</title>
        <authorList>
            <person name="Chen S."/>
            <person name="Beeby M."/>
            <person name="Murphy G.E."/>
            <person name="Leadbetter J.R."/>
            <person name="Hendrixson D.R."/>
            <person name="Briegel A."/>
            <person name="Li Z."/>
            <person name="Shi J."/>
            <person name="Tocheva E.I."/>
            <person name="Muller A."/>
            <person name="Dobro M.J."/>
            <person name="Jensen G.J."/>
        </authorList>
    </citation>
    <scope>NUCLEOTIDE SEQUENCE [LARGE SCALE GENOMIC DNA]</scope>
    <source>
        <strain evidence="1 2">ATCC 19624</strain>
    </source>
</reference>
<dbReference type="RefSeq" id="WP_006298251.1">
    <property type="nucleotide sequence ID" value="NZ_AEGR01000062.1"/>
</dbReference>
<protein>
    <submittedName>
        <fullName evidence="1">Uncharacterized protein</fullName>
    </submittedName>
</protein>
<sequence length="80" mass="8898">MLGESSLVSKGIRKLELPCPSLDFLEAVWLCQAFVAALTLFEHIDRFMHKGRVKIADLRFEGRVIIEPSGVGAGQRATDR</sequence>
<dbReference type="EMBL" id="AEGR01000062">
    <property type="protein sequence ID" value="EGI76522.1"/>
    <property type="molecule type" value="Genomic_DNA"/>
</dbReference>
<name>F3KUP2_9BURK</name>
<dbReference type="AlphaFoldDB" id="F3KUP2"/>
<dbReference type="Proteomes" id="UP000016368">
    <property type="component" value="Unassembled WGS sequence"/>
</dbReference>
<evidence type="ECO:0000313" key="1">
    <source>
        <dbReference type="EMBL" id="EGI76522.1"/>
    </source>
</evidence>
<proteinExistence type="predicted"/>